<keyword evidence="3" id="KW-1185">Reference proteome</keyword>
<evidence type="ECO:0000313" key="3">
    <source>
        <dbReference type="Proteomes" id="UP000683360"/>
    </source>
</evidence>
<dbReference type="EMBL" id="CAJPWZ010001120">
    <property type="protein sequence ID" value="CAG2208757.1"/>
    <property type="molecule type" value="Genomic_DNA"/>
</dbReference>
<proteinExistence type="predicted"/>
<dbReference type="Proteomes" id="UP000683360">
    <property type="component" value="Unassembled WGS sequence"/>
</dbReference>
<accession>A0A8S3RJF0</accession>
<comment type="caution">
    <text evidence="2">The sequence shown here is derived from an EMBL/GenBank/DDBJ whole genome shotgun (WGS) entry which is preliminary data.</text>
</comment>
<name>A0A8S3RJF0_MYTED</name>
<protein>
    <submittedName>
        <fullName evidence="2">Uncharacterized protein</fullName>
    </submittedName>
</protein>
<sequence length="155" mass="17490">MNRYDNSMKLCKTLQSKTFVFSFMFQQNWCYWLETGMSPSIGMLDEQKCCYGLDTEYSDFKEAIIATNRAEVTSKIESSAGEGGKRSHNSLDRFSPSKESSNSGEDNTDGHKCETSLSSYHADSSGKQKRKYSALLQGLDETPTPQQIMYILQQA</sequence>
<evidence type="ECO:0000256" key="1">
    <source>
        <dbReference type="SAM" id="MobiDB-lite"/>
    </source>
</evidence>
<organism evidence="2 3">
    <name type="scientific">Mytilus edulis</name>
    <name type="common">Blue mussel</name>
    <dbReference type="NCBI Taxonomy" id="6550"/>
    <lineage>
        <taxon>Eukaryota</taxon>
        <taxon>Metazoa</taxon>
        <taxon>Spiralia</taxon>
        <taxon>Lophotrochozoa</taxon>
        <taxon>Mollusca</taxon>
        <taxon>Bivalvia</taxon>
        <taxon>Autobranchia</taxon>
        <taxon>Pteriomorphia</taxon>
        <taxon>Mytilida</taxon>
        <taxon>Mytiloidea</taxon>
        <taxon>Mytilidae</taxon>
        <taxon>Mytilinae</taxon>
        <taxon>Mytilus</taxon>
    </lineage>
</organism>
<evidence type="ECO:0000313" key="2">
    <source>
        <dbReference type="EMBL" id="CAG2208757.1"/>
    </source>
</evidence>
<dbReference type="AlphaFoldDB" id="A0A8S3RJF0"/>
<reference evidence="2" key="1">
    <citation type="submission" date="2021-03" db="EMBL/GenBank/DDBJ databases">
        <authorList>
            <person name="Bekaert M."/>
        </authorList>
    </citation>
    <scope>NUCLEOTIDE SEQUENCE</scope>
</reference>
<feature type="region of interest" description="Disordered" evidence="1">
    <location>
        <begin position="75"/>
        <end position="127"/>
    </location>
</feature>
<gene>
    <name evidence="2" type="ORF">MEDL_22934</name>
</gene>
<dbReference type="OrthoDB" id="10356192at2759"/>